<dbReference type="EMBL" id="MWDB01000030">
    <property type="protein sequence ID" value="OQB40858.1"/>
    <property type="molecule type" value="Genomic_DNA"/>
</dbReference>
<accession>A0A1V5ZLB2</accession>
<reference evidence="2" key="1">
    <citation type="submission" date="2017-02" db="EMBL/GenBank/DDBJ databases">
        <title>Delving into the versatile metabolic prowess of the omnipresent phylum Bacteroidetes.</title>
        <authorList>
            <person name="Nobu M.K."/>
            <person name="Mei R."/>
            <person name="Narihiro T."/>
            <person name="Kuroda K."/>
            <person name="Liu W.-T."/>
        </authorList>
    </citation>
    <scope>NUCLEOTIDE SEQUENCE</scope>
    <source>
        <strain evidence="2">ADurb.Bin160</strain>
    </source>
</reference>
<comment type="caution">
    <text evidence="2">The sequence shown here is derived from an EMBL/GenBank/DDBJ whole genome shotgun (WGS) entry which is preliminary data.</text>
</comment>
<evidence type="ECO:0000259" key="1">
    <source>
        <dbReference type="SMART" id="SM00974"/>
    </source>
</evidence>
<dbReference type="SMART" id="SM00974">
    <property type="entry name" value="T5orf172"/>
    <property type="match status" value="1"/>
</dbReference>
<proteinExistence type="predicted"/>
<organism evidence="2">
    <name type="scientific">candidate division CPR1 bacterium ADurb.Bin160</name>
    <dbReference type="NCBI Taxonomy" id="1852826"/>
    <lineage>
        <taxon>Bacteria</taxon>
        <taxon>candidate division CPR1</taxon>
    </lineage>
</organism>
<gene>
    <name evidence="2" type="ORF">BWY04_01177</name>
</gene>
<dbReference type="InterPro" id="IPR018306">
    <property type="entry name" value="Phage_T5_Orf172_DNA-bd"/>
</dbReference>
<dbReference type="Proteomes" id="UP000485621">
    <property type="component" value="Unassembled WGS sequence"/>
</dbReference>
<dbReference type="Pfam" id="PF10544">
    <property type="entry name" value="T5orf172"/>
    <property type="match status" value="1"/>
</dbReference>
<protein>
    <submittedName>
        <fullName evidence="2">T5orf172 domain protein</fullName>
    </submittedName>
</protein>
<sequence>MKREYLYLVRSKNNDKFKIGYTINPRSRAKNYQTHSLDVEFIGYKEIPDKKYEKLCHYELLKRQYKKCVTQGKTEWFEGHINLKEFLDLIQSVING</sequence>
<evidence type="ECO:0000313" key="2">
    <source>
        <dbReference type="EMBL" id="OQB40858.1"/>
    </source>
</evidence>
<feature type="domain" description="Bacteriophage T5 Orf172 DNA-binding" evidence="1">
    <location>
        <begin position="11"/>
        <end position="90"/>
    </location>
</feature>
<dbReference type="AlphaFoldDB" id="A0A1V5ZLB2"/>
<name>A0A1V5ZLB2_9BACT</name>